<dbReference type="Proteomes" id="UP000035900">
    <property type="component" value="Unassembled WGS sequence"/>
</dbReference>
<proteinExistence type="predicted"/>
<keyword evidence="1" id="KW-0472">Membrane</keyword>
<dbReference type="AlphaFoldDB" id="A0A0J7IXY5"/>
<name>A0A0J7IXY5_9FLAO</name>
<protein>
    <submittedName>
        <fullName evidence="2">Uncharacterized protein</fullName>
    </submittedName>
</protein>
<feature type="transmembrane region" description="Helical" evidence="1">
    <location>
        <begin position="43"/>
        <end position="64"/>
    </location>
</feature>
<organism evidence="2 3">
    <name type="scientific">Chryseobacterium koreense CCUG 49689</name>
    <dbReference type="NCBI Taxonomy" id="1304281"/>
    <lineage>
        <taxon>Bacteria</taxon>
        <taxon>Pseudomonadati</taxon>
        <taxon>Bacteroidota</taxon>
        <taxon>Flavobacteriia</taxon>
        <taxon>Flavobacteriales</taxon>
        <taxon>Weeksellaceae</taxon>
        <taxon>Chryseobacterium group</taxon>
        <taxon>Chryseobacterium</taxon>
    </lineage>
</organism>
<dbReference type="PATRIC" id="fig|1304281.5.peg.2052"/>
<dbReference type="EMBL" id="LFNG01000012">
    <property type="protein sequence ID" value="KMQ70862.1"/>
    <property type="molecule type" value="Genomic_DNA"/>
</dbReference>
<reference evidence="2 3" key="1">
    <citation type="journal article" date="2004" name="Int. J. Syst. Evol. Microbiol.">
        <title>Kaistella koreensis gen. nov., sp. nov., a novel member of the Chryseobacterium-Bergeyella-Riemerella branch.</title>
        <authorList>
            <person name="Kim M.K."/>
            <person name="Im W.T."/>
            <person name="Shin Y.K."/>
            <person name="Lim J.H."/>
            <person name="Kim S.H."/>
            <person name="Lee B.C."/>
            <person name="Park M.Y."/>
            <person name="Lee K.Y."/>
            <person name="Lee S.T."/>
        </authorList>
    </citation>
    <scope>NUCLEOTIDE SEQUENCE [LARGE SCALE GENOMIC DNA]</scope>
    <source>
        <strain evidence="2 3">CCUG 49689</strain>
    </source>
</reference>
<evidence type="ECO:0000313" key="2">
    <source>
        <dbReference type="EMBL" id="KMQ70862.1"/>
    </source>
</evidence>
<sequence length="71" mass="8583">MNRFVVRNFHHLFPIFLGVEFFSKNIFQPVQFRQILKDFNIQLHFFLMVSFLVMMKLPIVSFSLSEWVNTA</sequence>
<keyword evidence="1" id="KW-0812">Transmembrane</keyword>
<gene>
    <name evidence="2" type="ORF">ACM44_09520</name>
</gene>
<evidence type="ECO:0000256" key="1">
    <source>
        <dbReference type="SAM" id="Phobius"/>
    </source>
</evidence>
<comment type="caution">
    <text evidence="2">The sequence shown here is derived from an EMBL/GenBank/DDBJ whole genome shotgun (WGS) entry which is preliminary data.</text>
</comment>
<keyword evidence="1" id="KW-1133">Transmembrane helix</keyword>
<accession>A0A0J7IXY5</accession>
<evidence type="ECO:0000313" key="3">
    <source>
        <dbReference type="Proteomes" id="UP000035900"/>
    </source>
</evidence>
<keyword evidence="3" id="KW-1185">Reference proteome</keyword>